<keyword evidence="2" id="KW-1185">Reference proteome</keyword>
<evidence type="ECO:0000313" key="2">
    <source>
        <dbReference type="Proteomes" id="UP000400924"/>
    </source>
</evidence>
<dbReference type="AlphaFoldDB" id="A0A5N8XKW4"/>
<reference evidence="1 2" key="1">
    <citation type="submission" date="2019-07" db="EMBL/GenBank/DDBJ databases">
        <title>New species of Amycolatopsis and Streptomyces.</title>
        <authorList>
            <person name="Duangmal K."/>
            <person name="Teo W.F.A."/>
            <person name="Lipun K."/>
        </authorList>
    </citation>
    <scope>NUCLEOTIDE SEQUENCE [LARGE SCALE GENOMIC DNA]</scope>
    <source>
        <strain evidence="1 2">NBRC 106415</strain>
    </source>
</reference>
<dbReference type="RefSeq" id="WP_152773589.1">
    <property type="nucleotide sequence ID" value="NZ_VJZC01000186.1"/>
</dbReference>
<organism evidence="1 2">
    <name type="scientific">Streptomyces spongiae</name>
    <dbReference type="NCBI Taxonomy" id="565072"/>
    <lineage>
        <taxon>Bacteria</taxon>
        <taxon>Bacillati</taxon>
        <taxon>Actinomycetota</taxon>
        <taxon>Actinomycetes</taxon>
        <taxon>Kitasatosporales</taxon>
        <taxon>Streptomycetaceae</taxon>
        <taxon>Streptomyces</taxon>
    </lineage>
</organism>
<dbReference type="OrthoDB" id="52928at2"/>
<comment type="caution">
    <text evidence="1">The sequence shown here is derived from an EMBL/GenBank/DDBJ whole genome shotgun (WGS) entry which is preliminary data.</text>
</comment>
<sequence length="167" mass="18307">MRGVSVFRLPKAVERAEWWQRHLVEVLTGRSVDVPDGPVKAEYDPQVRSLRQRELAKVAELAASGTAVSLTVLQDMRARFEREGILGLVAPRLRTVPDGAGRADRRVVAALRQVVDGQTGKSTVSAQVLRRRMERLVEAEHGPGVPLASRATLYRLPAAFTPAGRPA</sequence>
<evidence type="ECO:0000313" key="1">
    <source>
        <dbReference type="EMBL" id="MPY60103.1"/>
    </source>
</evidence>
<dbReference type="Proteomes" id="UP000400924">
    <property type="component" value="Unassembled WGS sequence"/>
</dbReference>
<proteinExistence type="predicted"/>
<accession>A0A5N8XKW4</accession>
<protein>
    <submittedName>
        <fullName evidence="1">Uncharacterized protein</fullName>
    </submittedName>
</protein>
<dbReference type="EMBL" id="VJZC01000186">
    <property type="protein sequence ID" value="MPY60103.1"/>
    <property type="molecule type" value="Genomic_DNA"/>
</dbReference>
<gene>
    <name evidence="1" type="ORF">FNH08_23905</name>
</gene>
<name>A0A5N8XKW4_9ACTN</name>